<keyword evidence="10" id="KW-1185">Reference proteome</keyword>
<evidence type="ECO:0000256" key="4">
    <source>
        <dbReference type="ARBA" id="ARBA00022722"/>
    </source>
</evidence>
<dbReference type="InterPro" id="IPR027806">
    <property type="entry name" value="HARBI1_dom"/>
</dbReference>
<proteinExistence type="inferred from homology"/>
<evidence type="ECO:0000256" key="6">
    <source>
        <dbReference type="ARBA" id="ARBA00022801"/>
    </source>
</evidence>
<dbReference type="OrthoDB" id="2651712at2759"/>
<organism evidence="9 10">
    <name type="scientific">Paxillus rubicundulus Ve08.2h10</name>
    <dbReference type="NCBI Taxonomy" id="930991"/>
    <lineage>
        <taxon>Eukaryota</taxon>
        <taxon>Fungi</taxon>
        <taxon>Dikarya</taxon>
        <taxon>Basidiomycota</taxon>
        <taxon>Agaricomycotina</taxon>
        <taxon>Agaricomycetes</taxon>
        <taxon>Agaricomycetidae</taxon>
        <taxon>Boletales</taxon>
        <taxon>Paxilineae</taxon>
        <taxon>Paxillaceae</taxon>
        <taxon>Paxillus</taxon>
    </lineage>
</organism>
<dbReference type="GO" id="GO:0004518">
    <property type="term" value="F:nuclease activity"/>
    <property type="evidence" value="ECO:0007669"/>
    <property type="project" value="UniProtKB-KW"/>
</dbReference>
<keyword evidence="4" id="KW-0540">Nuclease</keyword>
<accession>A0A0D0DN30</accession>
<evidence type="ECO:0000256" key="1">
    <source>
        <dbReference type="ARBA" id="ARBA00001968"/>
    </source>
</evidence>
<feature type="domain" description="DDE Tnp4" evidence="8">
    <location>
        <begin position="8"/>
        <end position="168"/>
    </location>
</feature>
<dbReference type="GO" id="GO:0005634">
    <property type="term" value="C:nucleus"/>
    <property type="evidence" value="ECO:0007669"/>
    <property type="project" value="UniProtKB-SubCell"/>
</dbReference>
<evidence type="ECO:0000256" key="3">
    <source>
        <dbReference type="ARBA" id="ARBA00006958"/>
    </source>
</evidence>
<evidence type="ECO:0000256" key="2">
    <source>
        <dbReference type="ARBA" id="ARBA00004123"/>
    </source>
</evidence>
<dbReference type="PANTHER" id="PTHR22930:SF85">
    <property type="entry name" value="GH03217P-RELATED"/>
    <property type="match status" value="1"/>
</dbReference>
<name>A0A0D0DN30_9AGAM</name>
<reference evidence="9 10" key="1">
    <citation type="submission" date="2014-04" db="EMBL/GenBank/DDBJ databases">
        <authorList>
            <consortium name="DOE Joint Genome Institute"/>
            <person name="Kuo A."/>
            <person name="Kohler A."/>
            <person name="Jargeat P."/>
            <person name="Nagy L.G."/>
            <person name="Floudas D."/>
            <person name="Copeland A."/>
            <person name="Barry K.W."/>
            <person name="Cichocki N."/>
            <person name="Veneault-Fourrey C."/>
            <person name="LaButti K."/>
            <person name="Lindquist E.A."/>
            <person name="Lipzen A."/>
            <person name="Lundell T."/>
            <person name="Morin E."/>
            <person name="Murat C."/>
            <person name="Sun H."/>
            <person name="Tunlid A."/>
            <person name="Henrissat B."/>
            <person name="Grigoriev I.V."/>
            <person name="Hibbett D.S."/>
            <person name="Martin F."/>
            <person name="Nordberg H.P."/>
            <person name="Cantor M.N."/>
            <person name="Hua S.X."/>
        </authorList>
    </citation>
    <scope>NUCLEOTIDE SEQUENCE [LARGE SCALE GENOMIC DNA]</scope>
    <source>
        <strain evidence="9 10">Ve08.2h10</strain>
    </source>
</reference>
<evidence type="ECO:0000256" key="7">
    <source>
        <dbReference type="ARBA" id="ARBA00023242"/>
    </source>
</evidence>
<dbReference type="InterPro" id="IPR045249">
    <property type="entry name" value="HARBI1-like"/>
</dbReference>
<evidence type="ECO:0000259" key="8">
    <source>
        <dbReference type="Pfam" id="PF13359"/>
    </source>
</evidence>
<keyword evidence="6" id="KW-0378">Hydrolase</keyword>
<keyword evidence="7" id="KW-0539">Nucleus</keyword>
<evidence type="ECO:0000256" key="5">
    <source>
        <dbReference type="ARBA" id="ARBA00022723"/>
    </source>
</evidence>
<dbReference type="GO" id="GO:0016787">
    <property type="term" value="F:hydrolase activity"/>
    <property type="evidence" value="ECO:0007669"/>
    <property type="project" value="UniProtKB-KW"/>
</dbReference>
<comment type="similarity">
    <text evidence="3">Belongs to the HARBI1 family.</text>
</comment>
<protein>
    <recommendedName>
        <fullName evidence="8">DDE Tnp4 domain-containing protein</fullName>
    </recommendedName>
</protein>
<dbReference type="InParanoid" id="A0A0D0DN30"/>
<evidence type="ECO:0000313" key="10">
    <source>
        <dbReference type="Proteomes" id="UP000054538"/>
    </source>
</evidence>
<dbReference type="STRING" id="930991.A0A0D0DN30"/>
<dbReference type="HOGENOM" id="CLU_040082_3_1_1"/>
<evidence type="ECO:0000313" key="9">
    <source>
        <dbReference type="EMBL" id="KIK79900.1"/>
    </source>
</evidence>
<feature type="non-terminal residue" evidence="9">
    <location>
        <position position="238"/>
    </location>
</feature>
<dbReference type="Pfam" id="PF13359">
    <property type="entry name" value="DDE_Tnp_4"/>
    <property type="match status" value="1"/>
</dbReference>
<dbReference type="PANTHER" id="PTHR22930">
    <property type="match status" value="1"/>
</dbReference>
<dbReference type="AlphaFoldDB" id="A0A0D0DN30"/>
<gene>
    <name evidence="9" type="ORF">PAXRUDRAFT_160032</name>
</gene>
<dbReference type="GO" id="GO:0046872">
    <property type="term" value="F:metal ion binding"/>
    <property type="evidence" value="ECO:0007669"/>
    <property type="project" value="UniProtKB-KW"/>
</dbReference>
<dbReference type="Proteomes" id="UP000054538">
    <property type="component" value="Unassembled WGS sequence"/>
</dbReference>
<reference evidence="10" key="2">
    <citation type="submission" date="2015-01" db="EMBL/GenBank/DDBJ databases">
        <title>Evolutionary Origins and Diversification of the Mycorrhizal Mutualists.</title>
        <authorList>
            <consortium name="DOE Joint Genome Institute"/>
            <consortium name="Mycorrhizal Genomics Consortium"/>
            <person name="Kohler A."/>
            <person name="Kuo A."/>
            <person name="Nagy L.G."/>
            <person name="Floudas D."/>
            <person name="Copeland A."/>
            <person name="Barry K.W."/>
            <person name="Cichocki N."/>
            <person name="Veneault-Fourrey C."/>
            <person name="LaButti K."/>
            <person name="Lindquist E.A."/>
            <person name="Lipzen A."/>
            <person name="Lundell T."/>
            <person name="Morin E."/>
            <person name="Murat C."/>
            <person name="Riley R."/>
            <person name="Ohm R."/>
            <person name="Sun H."/>
            <person name="Tunlid A."/>
            <person name="Henrissat B."/>
            <person name="Grigoriev I.V."/>
            <person name="Hibbett D.S."/>
            <person name="Martin F."/>
        </authorList>
    </citation>
    <scope>NUCLEOTIDE SEQUENCE [LARGE SCALE GENOMIC DNA]</scope>
    <source>
        <strain evidence="10">Ve08.2h10</strain>
    </source>
</reference>
<sequence length="238" mass="27109">FDQCIGAVDGTHICISSSLGEHGIMCNCKGFLSHNCLFICNINFWFTYALCGWDGSMADAALWHDACEHDLHIPEGRYLLADASFGTCDALLVSYWGVHYHLKEWQQSVNFRPWNAEELFNLHHAALCNVVKCIFGILKQQWRILQVAPEYNMTVQAQIPAALCALHNFIQQYNPDKFDVEYDGDLLENDDDVAWGQLAEGPASPAERRHADNHHDQIAQEMWVDYLRELTVRGLQLP</sequence>
<dbReference type="EMBL" id="KN826153">
    <property type="protein sequence ID" value="KIK79900.1"/>
    <property type="molecule type" value="Genomic_DNA"/>
</dbReference>
<comment type="cofactor">
    <cofactor evidence="1">
        <name>a divalent metal cation</name>
        <dbReference type="ChEBI" id="CHEBI:60240"/>
    </cofactor>
</comment>
<keyword evidence="5" id="KW-0479">Metal-binding</keyword>
<comment type="subcellular location">
    <subcellularLocation>
        <location evidence="2">Nucleus</location>
    </subcellularLocation>
</comment>